<comment type="caution">
    <text evidence="2">The sequence shown here is derived from an EMBL/GenBank/DDBJ whole genome shotgun (WGS) entry which is preliminary data.</text>
</comment>
<gene>
    <name evidence="1" type="ORF">SCF082_LOCUS32153</name>
    <name evidence="2" type="ORF">SCF082_LOCUS32158</name>
</gene>
<proteinExistence type="predicted"/>
<name>A0ABP0NE55_9DINO</name>
<sequence length="66" mass="7114">AAVEQLSFVDLDLDASELGGEVTWSPPTVTRYKQKAHSHISAESGLEQVNGYGVYLSDAAYVARSQ</sequence>
<dbReference type="EMBL" id="CAXAMM010027691">
    <property type="protein sequence ID" value="CAK9061372.1"/>
    <property type="molecule type" value="Genomic_DNA"/>
</dbReference>
<evidence type="ECO:0000313" key="1">
    <source>
        <dbReference type="EMBL" id="CAK9061349.1"/>
    </source>
</evidence>
<dbReference type="EMBL" id="CAXAMM010027680">
    <property type="protein sequence ID" value="CAK9061349.1"/>
    <property type="molecule type" value="Genomic_DNA"/>
</dbReference>
<evidence type="ECO:0000313" key="2">
    <source>
        <dbReference type="EMBL" id="CAK9061372.1"/>
    </source>
</evidence>
<feature type="non-terminal residue" evidence="2">
    <location>
        <position position="66"/>
    </location>
</feature>
<protein>
    <submittedName>
        <fullName evidence="2">Uncharacterized protein</fullName>
    </submittedName>
</protein>
<dbReference type="Proteomes" id="UP001642464">
    <property type="component" value="Unassembled WGS sequence"/>
</dbReference>
<reference evidence="2 3" key="1">
    <citation type="submission" date="2024-02" db="EMBL/GenBank/DDBJ databases">
        <authorList>
            <person name="Chen Y."/>
            <person name="Shah S."/>
            <person name="Dougan E. K."/>
            <person name="Thang M."/>
            <person name="Chan C."/>
        </authorList>
    </citation>
    <scope>NUCLEOTIDE SEQUENCE [LARGE SCALE GENOMIC DNA]</scope>
</reference>
<evidence type="ECO:0000313" key="3">
    <source>
        <dbReference type="Proteomes" id="UP001642464"/>
    </source>
</evidence>
<keyword evidence="3" id="KW-1185">Reference proteome</keyword>
<accession>A0ABP0NE55</accession>
<feature type="non-terminal residue" evidence="2">
    <location>
        <position position="1"/>
    </location>
</feature>
<organism evidence="2 3">
    <name type="scientific">Durusdinium trenchii</name>
    <dbReference type="NCBI Taxonomy" id="1381693"/>
    <lineage>
        <taxon>Eukaryota</taxon>
        <taxon>Sar</taxon>
        <taxon>Alveolata</taxon>
        <taxon>Dinophyceae</taxon>
        <taxon>Suessiales</taxon>
        <taxon>Symbiodiniaceae</taxon>
        <taxon>Durusdinium</taxon>
    </lineage>
</organism>